<reference evidence="2" key="1">
    <citation type="journal article" date="2011" name="J. Bacteriol.">
        <title>Genome sequences of eight morphologically diverse alphaproteobacteria.</title>
        <authorList>
            <consortium name="US DOE Joint Genome Institute"/>
            <person name="Brown P.J."/>
            <person name="Kysela D.T."/>
            <person name="Buechlein A."/>
            <person name="Hemmerich C."/>
            <person name="Brun Y.V."/>
        </authorList>
    </citation>
    <scope>NUCLEOTIDE SEQUENCE [LARGE SCALE GENOMIC DNA]</scope>
    <source>
        <strain evidence="2">ATCC 51888 / DSM 1869 / NCIB 11706 / TK 0415</strain>
    </source>
</reference>
<dbReference type="EMBL" id="CP002083">
    <property type="protein sequence ID" value="ADJ22999.1"/>
    <property type="molecule type" value="Genomic_DNA"/>
</dbReference>
<dbReference type="KEGG" id="hdn:Hden_1186"/>
<protein>
    <submittedName>
        <fullName evidence="1">Uncharacterized protein</fullName>
    </submittedName>
</protein>
<proteinExistence type="predicted"/>
<dbReference type="HOGENOM" id="CLU_719185_0_0_5"/>
<sequence length="384" mass="44056">MLSPPFPERTGDVIRHREWIRQLQAPMPERVGDAIRERRRVRRERLLAKIAERAITLGVLRLRQVKGHEWRDSRIPPPRKPAPIEAISAPAKKEPLEAERMPIGAHPIKSLAEGAIGLLALPTRDVRGFWRWQASRGSKNKRVFYELAGGKEIPIPYHDRPKYFFPARPLIAEPVKFERPLAIDARPPAQEMPDELMPASSGELTEDEVRNRLYWAIKTLQALRDPEWKFLTAGNRVNWPTTVAEYADLVARDENHDNKDSALRKSKFEPSRAHLRDMDEPLEWFLVLNLKPAERMALIRKGKLPLSPEQWLVWWRARDISYSTVAKHIGGNNEAARRGTDAVFKRLTAIANEPARVEARRVRATAIDPRAQAEGKSEIFEICA</sequence>
<gene>
    <name evidence="1" type="ordered locus">Hden_1186</name>
</gene>
<dbReference type="STRING" id="582899.Hden_1186"/>
<evidence type="ECO:0000313" key="2">
    <source>
        <dbReference type="Proteomes" id="UP000002033"/>
    </source>
</evidence>
<organism evidence="1 2">
    <name type="scientific">Hyphomicrobium denitrificans (strain ATCC 51888 / DSM 1869 / NCIMB 11706 / TK 0415)</name>
    <dbReference type="NCBI Taxonomy" id="582899"/>
    <lineage>
        <taxon>Bacteria</taxon>
        <taxon>Pseudomonadati</taxon>
        <taxon>Pseudomonadota</taxon>
        <taxon>Alphaproteobacteria</taxon>
        <taxon>Hyphomicrobiales</taxon>
        <taxon>Hyphomicrobiaceae</taxon>
        <taxon>Hyphomicrobium</taxon>
    </lineage>
</organism>
<evidence type="ECO:0000313" key="1">
    <source>
        <dbReference type="EMBL" id="ADJ22999.1"/>
    </source>
</evidence>
<accession>D8JVW0</accession>
<dbReference type="AlphaFoldDB" id="D8JVW0"/>
<dbReference type="Proteomes" id="UP000002033">
    <property type="component" value="Chromosome"/>
</dbReference>
<keyword evidence="2" id="KW-1185">Reference proteome</keyword>
<name>D8JVW0_HYPDA</name>